<protein>
    <submittedName>
        <fullName evidence="1">Uncharacterized protein</fullName>
    </submittedName>
</protein>
<keyword evidence="2" id="KW-1185">Reference proteome</keyword>
<proteinExistence type="predicted"/>
<accession>A0ABT3V100</accession>
<dbReference type="RefSeq" id="WP_267025076.1">
    <property type="nucleotide sequence ID" value="NZ_JAIFZO010000002.1"/>
</dbReference>
<sequence>MLRYDQLASRVYSERRMPEGTRDLILALGWVTLRDPRRHDPTVTTWQRTREVLNADNKRMWQLVAADAPRYEPDWESGPHGCRAPMVRVDRLCGKSTSLGFAEFDPLTGWLTHWGFCSRPRCREYAKPILERAEGSKSRAPEAIPNTGGLLPLFFAWNWEAKYHKAAELIHTIHGWVPPSYGLSADEWPEVPGQEKPKAFPKLRLVASDGEVIARQGPTLVGADRV</sequence>
<reference evidence="1" key="1">
    <citation type="journal article" date="2022" name="bioRxiv">
        <title>Discovery and biosynthetic assessment of Streptomyces ortus sp nov. isolated from a deep-sea sponge.</title>
        <authorList>
            <person name="Williams S.E."/>
        </authorList>
    </citation>
    <scope>NUCLEOTIDE SEQUENCE</scope>
    <source>
        <strain evidence="1">A15ISP2-DRY2</strain>
    </source>
</reference>
<dbReference type="Proteomes" id="UP001165590">
    <property type="component" value="Unassembled WGS sequence"/>
</dbReference>
<dbReference type="EMBL" id="JAIFZO010000002">
    <property type="protein sequence ID" value="MCX4231973.1"/>
    <property type="molecule type" value="Genomic_DNA"/>
</dbReference>
<name>A0ABT3V100_9ACTN</name>
<comment type="caution">
    <text evidence="1">The sequence shown here is derived from an EMBL/GenBank/DDBJ whole genome shotgun (WGS) entry which is preliminary data.</text>
</comment>
<gene>
    <name evidence="1" type="ORF">K3769_04105</name>
</gene>
<evidence type="ECO:0000313" key="1">
    <source>
        <dbReference type="EMBL" id="MCX4231973.1"/>
    </source>
</evidence>
<evidence type="ECO:0000313" key="2">
    <source>
        <dbReference type="Proteomes" id="UP001165590"/>
    </source>
</evidence>
<organism evidence="1 2">
    <name type="scientific">Streptomyces ortus</name>
    <dbReference type="NCBI Taxonomy" id="2867268"/>
    <lineage>
        <taxon>Bacteria</taxon>
        <taxon>Bacillati</taxon>
        <taxon>Actinomycetota</taxon>
        <taxon>Actinomycetes</taxon>
        <taxon>Kitasatosporales</taxon>
        <taxon>Streptomycetaceae</taxon>
        <taxon>Streptomyces</taxon>
    </lineage>
</organism>